<sequence>MPSSVPADQAEKEYKDYVRRRQEAGFNGERMTASRFVPSRGTSSKNRPKLTGHGKYDLPSNEYKSSGFTQRSSELGEDPLTAVRTMRNNLRRLAIMHKDGDRPVKAHLCESACDELTKKEEEIVQLGQQRSTAIMMGNTKEAERLTGKMNEVKESALQGSYADLIVEGDQMKAFGVDSKWTPHGEGFLGDGTRPMNDQSNTLAAAPRHTFVK</sequence>
<feature type="region of interest" description="Disordered" evidence="1">
    <location>
        <begin position="22"/>
        <end position="76"/>
    </location>
</feature>
<protein>
    <submittedName>
        <fullName evidence="2">Uncharacterized protein</fullName>
    </submittedName>
</protein>
<reference evidence="2 3" key="1">
    <citation type="journal article" date="2017" name="Curr. Biol.">
        <title>Genome architecture and evolution of a unichromosomal asexual nematode.</title>
        <authorList>
            <person name="Fradin H."/>
            <person name="Zegar C."/>
            <person name="Gutwein M."/>
            <person name="Lucas J."/>
            <person name="Kovtun M."/>
            <person name="Corcoran D."/>
            <person name="Baugh L.R."/>
            <person name="Kiontke K."/>
            <person name="Gunsalus K."/>
            <person name="Fitch D.H."/>
            <person name="Piano F."/>
        </authorList>
    </citation>
    <scope>NUCLEOTIDE SEQUENCE [LARGE SCALE GENOMIC DNA]</scope>
    <source>
        <strain evidence="2">PF1309</strain>
    </source>
</reference>
<comment type="caution">
    <text evidence="2">The sequence shown here is derived from an EMBL/GenBank/DDBJ whole genome shotgun (WGS) entry which is preliminary data.</text>
</comment>
<dbReference type="Proteomes" id="UP000218231">
    <property type="component" value="Unassembled WGS sequence"/>
</dbReference>
<evidence type="ECO:0000256" key="1">
    <source>
        <dbReference type="SAM" id="MobiDB-lite"/>
    </source>
</evidence>
<keyword evidence="3" id="KW-1185">Reference proteome</keyword>
<proteinExistence type="predicted"/>
<organism evidence="2 3">
    <name type="scientific">Diploscapter pachys</name>
    <dbReference type="NCBI Taxonomy" id="2018661"/>
    <lineage>
        <taxon>Eukaryota</taxon>
        <taxon>Metazoa</taxon>
        <taxon>Ecdysozoa</taxon>
        <taxon>Nematoda</taxon>
        <taxon>Chromadorea</taxon>
        <taxon>Rhabditida</taxon>
        <taxon>Rhabditina</taxon>
        <taxon>Rhabditomorpha</taxon>
        <taxon>Rhabditoidea</taxon>
        <taxon>Rhabditidae</taxon>
        <taxon>Diploscapter</taxon>
    </lineage>
</organism>
<evidence type="ECO:0000313" key="2">
    <source>
        <dbReference type="EMBL" id="PAV68370.1"/>
    </source>
</evidence>
<gene>
    <name evidence="2" type="ORF">WR25_09734</name>
</gene>
<name>A0A2A2K3B7_9BILA</name>
<dbReference type="AlphaFoldDB" id="A0A2A2K3B7"/>
<feature type="region of interest" description="Disordered" evidence="1">
    <location>
        <begin position="186"/>
        <end position="212"/>
    </location>
</feature>
<accession>A0A2A2K3B7</accession>
<evidence type="ECO:0000313" key="3">
    <source>
        <dbReference type="Proteomes" id="UP000218231"/>
    </source>
</evidence>
<dbReference type="EMBL" id="LIAE01009762">
    <property type="protein sequence ID" value="PAV68370.1"/>
    <property type="molecule type" value="Genomic_DNA"/>
</dbReference>
<feature type="compositionally biased region" description="Polar residues" evidence="1">
    <location>
        <begin position="62"/>
        <end position="73"/>
    </location>
</feature>
<dbReference type="OrthoDB" id="66599at2759"/>